<reference evidence="7 8" key="1">
    <citation type="journal article" date="2015" name="Infect. Genet. Evol.">
        <title>Genomic sequences of six botulinum neurotoxin-producing strains representing three clostridial species illustrate the mobility and diversity of botulinum neurotoxin genes.</title>
        <authorList>
            <person name="Smith T.J."/>
            <person name="Hill K.K."/>
            <person name="Xie G."/>
            <person name="Foley B.T."/>
            <person name="Williamson C.H."/>
            <person name="Foster J.T."/>
            <person name="Johnson S.L."/>
            <person name="Chertkov O."/>
            <person name="Teshima H."/>
            <person name="Gibbons H.S."/>
            <person name="Johnsky L.A."/>
            <person name="Karavis M.A."/>
            <person name="Smith L.A."/>
        </authorList>
    </citation>
    <scope>NUCLEOTIDE SEQUENCE [LARGE SCALE GENOMIC DNA]</scope>
    <source>
        <strain evidence="7">Sullivan</strain>
    </source>
</reference>
<keyword evidence="2" id="KW-0812">Transmembrane</keyword>
<evidence type="ECO:0000313" key="7">
    <source>
        <dbReference type="EMBL" id="AIY82936.1"/>
    </source>
</evidence>
<sequence length="352" mass="39717">MNISKVCVNLTGQDILSIINDFVNINGLTLNEVTIDNGVKIKGSFKKGIKIEFKLLIDELNVVNGKVVGKLSKLKVYKLGIFRIFRSLALKTLIKVIGDIGIHTNKDVITVDINKILEKFPFIKINVKDVYIKENTVAAEVSNINLDLSKFNTEGKSESIKECVEEMASANNIEEKEENLVYESREDETLEENIEYEEILENAKKKEDYYTVGRDTTKEKIEEKLPDNAKLYSDYLFLIPDLVALIFRLLKDNRVPIKTKLAVSGSIAYIICPTDMIPNNIPFIGTIDDLAVIFFALNRIATDVPFNVLVENWSGKNELILVLKNGIEYVTNFTGARNIDKIYNIAQEVAAL</sequence>
<keyword evidence="3" id="KW-1133">Transmembrane helix</keyword>
<evidence type="ECO:0000313" key="8">
    <source>
        <dbReference type="Proteomes" id="UP000030635"/>
    </source>
</evidence>
<evidence type="ECO:0000256" key="3">
    <source>
        <dbReference type="ARBA" id="ARBA00022989"/>
    </source>
</evidence>
<dbReference type="EMBL" id="CP006905">
    <property type="protein sequence ID" value="AIY82936.1"/>
    <property type="molecule type" value="Genomic_DNA"/>
</dbReference>
<evidence type="ECO:0000256" key="4">
    <source>
        <dbReference type="ARBA" id="ARBA00023136"/>
    </source>
</evidence>
<evidence type="ECO:0000256" key="1">
    <source>
        <dbReference type="ARBA" id="ARBA00004127"/>
    </source>
</evidence>
<feature type="domain" description="DUF1232" evidence="6">
    <location>
        <begin position="259"/>
        <end position="295"/>
    </location>
</feature>
<dbReference type="HOGENOM" id="CLU_859711_0_0_9"/>
<dbReference type="RefSeq" id="WP_039313905.1">
    <property type="nucleotide sequence ID" value="NZ_CP006905.1"/>
</dbReference>
<dbReference type="eggNOG" id="COG3339">
    <property type="taxonomic scope" value="Bacteria"/>
</dbReference>
<evidence type="ECO:0000259" key="6">
    <source>
        <dbReference type="Pfam" id="PF06803"/>
    </source>
</evidence>
<keyword evidence="5" id="KW-0175">Coiled coil</keyword>
<dbReference type="Proteomes" id="UP000030635">
    <property type="component" value="Chromosome"/>
</dbReference>
<dbReference type="KEGG" id="cbv:U729_1806"/>
<evidence type="ECO:0000256" key="5">
    <source>
        <dbReference type="SAM" id="Coils"/>
    </source>
</evidence>
<dbReference type="Pfam" id="PF06803">
    <property type="entry name" value="DUF1232"/>
    <property type="match status" value="1"/>
</dbReference>
<dbReference type="STRING" id="1561.NPD11_1213"/>
<accession>A0A0A7FVT2</accession>
<evidence type="ECO:0000256" key="2">
    <source>
        <dbReference type="ARBA" id="ARBA00022692"/>
    </source>
</evidence>
<comment type="subcellular location">
    <subcellularLocation>
        <location evidence="1">Endomembrane system</location>
        <topology evidence="1">Multi-pass membrane protein</topology>
    </subcellularLocation>
</comment>
<dbReference type="InterPro" id="IPR010652">
    <property type="entry name" value="DUF1232"/>
</dbReference>
<keyword evidence="8" id="KW-1185">Reference proteome</keyword>
<dbReference type="AlphaFoldDB" id="A0A0A7FVT2"/>
<keyword evidence="4" id="KW-0472">Membrane</keyword>
<dbReference type="GO" id="GO:0012505">
    <property type="term" value="C:endomembrane system"/>
    <property type="evidence" value="ECO:0007669"/>
    <property type="project" value="UniProtKB-SubCell"/>
</dbReference>
<organism evidence="7 8">
    <name type="scientific">Clostridium baratii str. Sullivan</name>
    <dbReference type="NCBI Taxonomy" id="1415775"/>
    <lineage>
        <taxon>Bacteria</taxon>
        <taxon>Bacillati</taxon>
        <taxon>Bacillota</taxon>
        <taxon>Clostridia</taxon>
        <taxon>Eubacteriales</taxon>
        <taxon>Clostridiaceae</taxon>
        <taxon>Clostridium</taxon>
    </lineage>
</organism>
<feature type="coiled-coil region" evidence="5">
    <location>
        <begin position="173"/>
        <end position="206"/>
    </location>
</feature>
<dbReference type="OrthoDB" id="1930546at2"/>
<proteinExistence type="predicted"/>
<gene>
    <name evidence="7" type="ORF">U729_1806</name>
</gene>
<protein>
    <recommendedName>
        <fullName evidence="6">DUF1232 domain-containing protein</fullName>
    </recommendedName>
</protein>
<name>A0A0A7FVT2_9CLOT</name>